<dbReference type="EMBL" id="MU394373">
    <property type="protein sequence ID" value="KAI6082348.1"/>
    <property type="molecule type" value="Genomic_DNA"/>
</dbReference>
<sequence>MAERLDLNLNGPVLPPPDGIESNLDNPPNRNALVIGLTSFFLAISLISLLVRAYAKLLYMKNTQTFGDLLIIPAIGTYTAGSIIVFRIAITSGFFVHGWDFRLKDLSWFYYNLFLGTQLYLATMITLKSAILVEWARIFGPGSSKLFRWSCYILVALNAIYYTVNIILECTACIPREYYWDKTIPGGTCRYSAILSLISALVNLVFDVAILILPQGVLWRLTMSRRKRVGCTVVFVIGLLACACAALRIAFGVAYVSSDDYTYLLSPQTILCNAEIAAGFLVFAAPAAPKPMLYLTQQVIGSVNQLIRSARSSSRGTATGAESGFDSQSGPFKSLFSRKKLRSDLYDPIDKHDDLALRKFSSWKDPNVSEQRPLMSSSIE</sequence>
<reference evidence="1 2" key="1">
    <citation type="journal article" date="2022" name="New Phytol.">
        <title>Ecological generalism drives hyperdiversity of secondary metabolite gene clusters in xylarialean endophytes.</title>
        <authorList>
            <person name="Franco M.E.E."/>
            <person name="Wisecaver J.H."/>
            <person name="Arnold A.E."/>
            <person name="Ju Y.M."/>
            <person name="Slot J.C."/>
            <person name="Ahrendt S."/>
            <person name="Moore L.P."/>
            <person name="Eastman K.E."/>
            <person name="Scott K."/>
            <person name="Konkel Z."/>
            <person name="Mondo S.J."/>
            <person name="Kuo A."/>
            <person name="Hayes R.D."/>
            <person name="Haridas S."/>
            <person name="Andreopoulos B."/>
            <person name="Riley R."/>
            <person name="LaButti K."/>
            <person name="Pangilinan J."/>
            <person name="Lipzen A."/>
            <person name="Amirebrahimi M."/>
            <person name="Yan J."/>
            <person name="Adam C."/>
            <person name="Keymanesh K."/>
            <person name="Ng V."/>
            <person name="Louie K."/>
            <person name="Northen T."/>
            <person name="Drula E."/>
            <person name="Henrissat B."/>
            <person name="Hsieh H.M."/>
            <person name="Youens-Clark K."/>
            <person name="Lutzoni F."/>
            <person name="Miadlikowska J."/>
            <person name="Eastwood D.C."/>
            <person name="Hamelin R.C."/>
            <person name="Grigoriev I.V."/>
            <person name="U'Ren J.M."/>
        </authorList>
    </citation>
    <scope>NUCLEOTIDE SEQUENCE [LARGE SCALE GENOMIC DNA]</scope>
    <source>
        <strain evidence="1 2">ER1909</strain>
    </source>
</reference>
<organism evidence="1 2">
    <name type="scientific">Hypoxylon rubiginosum</name>
    <dbReference type="NCBI Taxonomy" id="110542"/>
    <lineage>
        <taxon>Eukaryota</taxon>
        <taxon>Fungi</taxon>
        <taxon>Dikarya</taxon>
        <taxon>Ascomycota</taxon>
        <taxon>Pezizomycotina</taxon>
        <taxon>Sordariomycetes</taxon>
        <taxon>Xylariomycetidae</taxon>
        <taxon>Xylariales</taxon>
        <taxon>Hypoxylaceae</taxon>
        <taxon>Hypoxylon</taxon>
    </lineage>
</organism>
<accession>A0ACC0CPF5</accession>
<proteinExistence type="predicted"/>
<name>A0ACC0CPF5_9PEZI</name>
<evidence type="ECO:0000313" key="2">
    <source>
        <dbReference type="Proteomes" id="UP001497680"/>
    </source>
</evidence>
<dbReference type="Proteomes" id="UP001497680">
    <property type="component" value="Unassembled WGS sequence"/>
</dbReference>
<gene>
    <name evidence="1" type="ORF">F4821DRAFT_217501</name>
</gene>
<comment type="caution">
    <text evidence="1">The sequence shown here is derived from an EMBL/GenBank/DDBJ whole genome shotgun (WGS) entry which is preliminary data.</text>
</comment>
<evidence type="ECO:0000313" key="1">
    <source>
        <dbReference type="EMBL" id="KAI6082348.1"/>
    </source>
</evidence>
<keyword evidence="2" id="KW-1185">Reference proteome</keyword>
<protein>
    <submittedName>
        <fullName evidence="1">Uncharacterized protein</fullName>
    </submittedName>
</protein>